<proteinExistence type="predicted"/>
<evidence type="ECO:0000313" key="2">
    <source>
        <dbReference type="Proteomes" id="UP001497680"/>
    </source>
</evidence>
<dbReference type="Proteomes" id="UP001497680">
    <property type="component" value="Unassembled WGS sequence"/>
</dbReference>
<sequence length="165" mass="18675">MALGLFIDPTTLLRIAPVISSTCQLWFGWDQYEFLQLFLKPDIQGHSNKMLPSYFDTFFSRGAPRVVGLLLTTILTSAANIRYAPGQLLHERGSLIWYSSAIAFALGHQIYFPFIYPSIKAVTSDVKEKNVDELKKWLYVHNWRTLTVDLAGWVCCIVAAVKTVS</sequence>
<organism evidence="1 2">
    <name type="scientific">Hypoxylon rubiginosum</name>
    <dbReference type="NCBI Taxonomy" id="110542"/>
    <lineage>
        <taxon>Eukaryota</taxon>
        <taxon>Fungi</taxon>
        <taxon>Dikarya</taxon>
        <taxon>Ascomycota</taxon>
        <taxon>Pezizomycotina</taxon>
        <taxon>Sordariomycetes</taxon>
        <taxon>Xylariomycetidae</taxon>
        <taxon>Xylariales</taxon>
        <taxon>Hypoxylaceae</taxon>
        <taxon>Hypoxylon</taxon>
    </lineage>
</organism>
<reference evidence="1 2" key="1">
    <citation type="journal article" date="2022" name="New Phytol.">
        <title>Ecological generalism drives hyperdiversity of secondary metabolite gene clusters in xylarialean endophytes.</title>
        <authorList>
            <person name="Franco M.E.E."/>
            <person name="Wisecaver J.H."/>
            <person name="Arnold A.E."/>
            <person name="Ju Y.M."/>
            <person name="Slot J.C."/>
            <person name="Ahrendt S."/>
            <person name="Moore L.P."/>
            <person name="Eastman K.E."/>
            <person name="Scott K."/>
            <person name="Konkel Z."/>
            <person name="Mondo S.J."/>
            <person name="Kuo A."/>
            <person name="Hayes R.D."/>
            <person name="Haridas S."/>
            <person name="Andreopoulos B."/>
            <person name="Riley R."/>
            <person name="LaButti K."/>
            <person name="Pangilinan J."/>
            <person name="Lipzen A."/>
            <person name="Amirebrahimi M."/>
            <person name="Yan J."/>
            <person name="Adam C."/>
            <person name="Keymanesh K."/>
            <person name="Ng V."/>
            <person name="Louie K."/>
            <person name="Northen T."/>
            <person name="Drula E."/>
            <person name="Henrissat B."/>
            <person name="Hsieh H.M."/>
            <person name="Youens-Clark K."/>
            <person name="Lutzoni F."/>
            <person name="Miadlikowska J."/>
            <person name="Eastwood D.C."/>
            <person name="Hamelin R.C."/>
            <person name="Grigoriev I.V."/>
            <person name="U'Ren J.M."/>
        </authorList>
    </citation>
    <scope>NUCLEOTIDE SEQUENCE [LARGE SCALE GENOMIC DNA]</scope>
    <source>
        <strain evidence="1 2">ER1909</strain>
    </source>
</reference>
<protein>
    <submittedName>
        <fullName evidence="1">Integral membrane protein</fullName>
    </submittedName>
</protein>
<name>A0ACC0CZC8_9PEZI</name>
<comment type="caution">
    <text evidence="1">The sequence shown here is derived from an EMBL/GenBank/DDBJ whole genome shotgun (WGS) entry which is preliminary data.</text>
</comment>
<accession>A0ACC0CZC8</accession>
<keyword evidence="2" id="KW-1185">Reference proteome</keyword>
<evidence type="ECO:0000313" key="1">
    <source>
        <dbReference type="EMBL" id="KAI6085819.1"/>
    </source>
</evidence>
<dbReference type="EMBL" id="MU394321">
    <property type="protein sequence ID" value="KAI6085819.1"/>
    <property type="molecule type" value="Genomic_DNA"/>
</dbReference>
<gene>
    <name evidence="1" type="ORF">F4821DRAFT_142965</name>
</gene>